<dbReference type="EMBL" id="CP036298">
    <property type="protein sequence ID" value="QDV24276.1"/>
    <property type="molecule type" value="Genomic_DNA"/>
</dbReference>
<name>A0A518G6S1_9BACT</name>
<proteinExistence type="predicted"/>
<sequence length="177" mass="18993">MSVGRTLGPIMRYSHAGVNRAQLCESSTVGSGRKVHGTYAVPIQTADLKASFGRTHRQCSKLPWSGIHLALLTLRGGDFIRPPSGGLRFQQGRHGSGKELPPLAILPPSANSGLVACAWSLRRELNAEAASGGGAVQSSRAAERCWRSRRAPPISVGETNSTNAVLRWRRSVSRRNS</sequence>
<reference evidence="1 2" key="1">
    <citation type="submission" date="2019-02" db="EMBL/GenBank/DDBJ databases">
        <title>Deep-cultivation of Planctomycetes and their phenomic and genomic characterization uncovers novel biology.</title>
        <authorList>
            <person name="Wiegand S."/>
            <person name="Jogler M."/>
            <person name="Boedeker C."/>
            <person name="Pinto D."/>
            <person name="Vollmers J."/>
            <person name="Rivas-Marin E."/>
            <person name="Kohn T."/>
            <person name="Peeters S.H."/>
            <person name="Heuer A."/>
            <person name="Rast P."/>
            <person name="Oberbeckmann S."/>
            <person name="Bunk B."/>
            <person name="Jeske O."/>
            <person name="Meyerdierks A."/>
            <person name="Storesund J.E."/>
            <person name="Kallscheuer N."/>
            <person name="Luecker S."/>
            <person name="Lage O.M."/>
            <person name="Pohl T."/>
            <person name="Merkel B.J."/>
            <person name="Hornburger P."/>
            <person name="Mueller R.-W."/>
            <person name="Bruemmer F."/>
            <person name="Labrenz M."/>
            <person name="Spormann A.M."/>
            <person name="Op den Camp H."/>
            <person name="Overmann J."/>
            <person name="Amann R."/>
            <person name="Jetten M.S.M."/>
            <person name="Mascher T."/>
            <person name="Medema M.H."/>
            <person name="Devos D.P."/>
            <person name="Kaster A.-K."/>
            <person name="Ovreas L."/>
            <person name="Rohde M."/>
            <person name="Galperin M.Y."/>
            <person name="Jogler C."/>
        </authorList>
    </citation>
    <scope>NUCLEOTIDE SEQUENCE [LARGE SCALE GENOMIC DNA]</scope>
    <source>
        <strain evidence="1 2">Q31a</strain>
    </source>
</reference>
<organism evidence="1 2">
    <name type="scientific">Aureliella helgolandensis</name>
    <dbReference type="NCBI Taxonomy" id="2527968"/>
    <lineage>
        <taxon>Bacteria</taxon>
        <taxon>Pseudomonadati</taxon>
        <taxon>Planctomycetota</taxon>
        <taxon>Planctomycetia</taxon>
        <taxon>Pirellulales</taxon>
        <taxon>Pirellulaceae</taxon>
        <taxon>Aureliella</taxon>
    </lineage>
</organism>
<dbReference type="KEGG" id="ahel:Q31a_25910"/>
<gene>
    <name evidence="1" type="ORF">Q31a_25910</name>
</gene>
<keyword evidence="2" id="KW-1185">Reference proteome</keyword>
<evidence type="ECO:0000313" key="2">
    <source>
        <dbReference type="Proteomes" id="UP000318017"/>
    </source>
</evidence>
<dbReference type="AlphaFoldDB" id="A0A518G6S1"/>
<dbReference type="Proteomes" id="UP000318017">
    <property type="component" value="Chromosome"/>
</dbReference>
<accession>A0A518G6S1</accession>
<protein>
    <submittedName>
        <fullName evidence="1">Uncharacterized protein</fullName>
    </submittedName>
</protein>
<evidence type="ECO:0000313" key="1">
    <source>
        <dbReference type="EMBL" id="QDV24276.1"/>
    </source>
</evidence>